<gene>
    <name evidence="4" type="primary">prfB</name>
    <name evidence="7" type="ORF">A2112_01170</name>
</gene>
<evidence type="ECO:0000256" key="1">
    <source>
        <dbReference type="ARBA" id="ARBA00010835"/>
    </source>
</evidence>
<comment type="similarity">
    <text evidence="1 4">Belongs to the prokaryotic/mitochondrial release factor family.</text>
</comment>
<dbReference type="SMART" id="SM00937">
    <property type="entry name" value="PCRF"/>
    <property type="match status" value="1"/>
</dbReference>
<dbReference type="PANTHER" id="PTHR43116:SF3">
    <property type="entry name" value="CLASS I PEPTIDE CHAIN RELEASE FACTOR"/>
    <property type="match status" value="1"/>
</dbReference>
<dbReference type="GO" id="GO:0016149">
    <property type="term" value="F:translation release factor activity, codon specific"/>
    <property type="evidence" value="ECO:0007669"/>
    <property type="project" value="UniProtKB-UniRule"/>
</dbReference>
<dbReference type="PANTHER" id="PTHR43116">
    <property type="entry name" value="PEPTIDE CHAIN RELEASE FACTOR 2"/>
    <property type="match status" value="1"/>
</dbReference>
<sequence length="361" mass="41122">MQDTKQKIDSLRERFEAFAGSFEVEKKKEEIARLTAESSDPDLWKDPERAKRLMQGLGDLKKEVSEFESLGAVVSTLTEFSGKDELAQDLAAEVEKAEKMLEKFELTSFLSGEYDEKNAVVGIHAGQGGTEAMDWVSILYRMYTRFCERRGWEVTTLDLTPGEEAGTKSVTFKVKGKYAYGYLRGEAGTHRLVRQSPFNADKLRQTSFALVEVIPELSEVDLPDIVIKDEDLDWQFFRASSQGGQNVQKVSSAVRLKHKPTGLTVTAQVERFQEQNRKIALNLLRGKLWMLEKQMAKDTKREIKGEYRPASWGTQIRSYVLHPYKMVKDLRTLVETGDTENVLDGDLDKFIEAELREKISL</sequence>
<keyword evidence="3 4" id="KW-0648">Protein biosynthesis</keyword>
<evidence type="ECO:0000313" key="7">
    <source>
        <dbReference type="EMBL" id="OGM04013.1"/>
    </source>
</evidence>
<dbReference type="AlphaFoldDB" id="A0A1F7WMF6"/>
<keyword evidence="4" id="KW-0963">Cytoplasm</keyword>
<reference evidence="7 8" key="1">
    <citation type="journal article" date="2016" name="Nat. Commun.">
        <title>Thousands of microbial genomes shed light on interconnected biogeochemical processes in an aquifer system.</title>
        <authorList>
            <person name="Anantharaman K."/>
            <person name="Brown C.T."/>
            <person name="Hug L.A."/>
            <person name="Sharon I."/>
            <person name="Castelle C.J."/>
            <person name="Probst A.J."/>
            <person name="Thomas B.C."/>
            <person name="Singh A."/>
            <person name="Wilkins M.J."/>
            <person name="Karaoz U."/>
            <person name="Brodie E.L."/>
            <person name="Williams K.H."/>
            <person name="Hubbard S.S."/>
            <person name="Banfield J.F."/>
        </authorList>
    </citation>
    <scope>NUCLEOTIDE SEQUENCE [LARGE SCALE GENOMIC DNA]</scope>
</reference>
<dbReference type="HAMAP" id="MF_00094">
    <property type="entry name" value="Rel_fac_2"/>
    <property type="match status" value="1"/>
</dbReference>
<dbReference type="InterPro" id="IPR000352">
    <property type="entry name" value="Pep_chain_release_fac_I"/>
</dbReference>
<dbReference type="InterPro" id="IPR005139">
    <property type="entry name" value="PCRF"/>
</dbReference>
<dbReference type="Proteomes" id="UP000177091">
    <property type="component" value="Unassembled WGS sequence"/>
</dbReference>
<evidence type="ECO:0000313" key="8">
    <source>
        <dbReference type="Proteomes" id="UP000177091"/>
    </source>
</evidence>
<keyword evidence="2 4" id="KW-0488">Methylation</keyword>
<dbReference type="Pfam" id="PF00472">
    <property type="entry name" value="RF-1"/>
    <property type="match status" value="1"/>
</dbReference>
<dbReference type="InterPro" id="IPR004374">
    <property type="entry name" value="PrfB"/>
</dbReference>
<dbReference type="GO" id="GO:0005737">
    <property type="term" value="C:cytoplasm"/>
    <property type="evidence" value="ECO:0007669"/>
    <property type="project" value="UniProtKB-SubCell"/>
</dbReference>
<evidence type="ECO:0000256" key="4">
    <source>
        <dbReference type="HAMAP-Rule" id="MF_00094"/>
    </source>
</evidence>
<comment type="function">
    <text evidence="4">Peptide chain release factor 2 directs the termination of translation in response to the peptide chain termination codons UGA and UAA.</text>
</comment>
<feature type="domain" description="Peptide chain release factor" evidence="6">
    <location>
        <begin position="76"/>
        <end position="186"/>
    </location>
</feature>
<dbReference type="NCBIfam" id="TIGR00020">
    <property type="entry name" value="prfB"/>
    <property type="match status" value="1"/>
</dbReference>
<dbReference type="Pfam" id="PF03462">
    <property type="entry name" value="PCRF"/>
    <property type="match status" value="1"/>
</dbReference>
<comment type="PTM">
    <text evidence="4">Methylated by PrmC. Methylation increases the termination efficiency of RF2.</text>
</comment>
<dbReference type="Gene3D" id="3.30.160.20">
    <property type="match status" value="1"/>
</dbReference>
<organism evidence="7 8">
    <name type="scientific">Candidatus Woesebacteria bacterium GWA1_42_12</name>
    <dbReference type="NCBI Taxonomy" id="1802472"/>
    <lineage>
        <taxon>Bacteria</taxon>
        <taxon>Candidatus Woeseibacteriota</taxon>
    </lineage>
</organism>
<name>A0A1F7WMF6_9BACT</name>
<dbReference type="InterPro" id="IPR045853">
    <property type="entry name" value="Pep_chain_release_fac_I_sf"/>
</dbReference>
<evidence type="ECO:0000259" key="6">
    <source>
        <dbReference type="SMART" id="SM00937"/>
    </source>
</evidence>
<dbReference type="SUPFAM" id="SSF75620">
    <property type="entry name" value="Release factor"/>
    <property type="match status" value="1"/>
</dbReference>
<dbReference type="EMBL" id="MGFK01000024">
    <property type="protein sequence ID" value="OGM04013.1"/>
    <property type="molecule type" value="Genomic_DNA"/>
</dbReference>
<evidence type="ECO:0000256" key="2">
    <source>
        <dbReference type="ARBA" id="ARBA00022481"/>
    </source>
</evidence>
<dbReference type="Gene3D" id="1.20.58.410">
    <property type="entry name" value="Release factor"/>
    <property type="match status" value="1"/>
</dbReference>
<protein>
    <recommendedName>
        <fullName evidence="4 5">Peptide chain release factor 2</fullName>
        <shortName evidence="4">RF-2</shortName>
    </recommendedName>
</protein>
<comment type="subcellular location">
    <subcellularLocation>
        <location evidence="4">Cytoplasm</location>
    </subcellularLocation>
</comment>
<evidence type="ECO:0000256" key="3">
    <source>
        <dbReference type="ARBA" id="ARBA00022917"/>
    </source>
</evidence>
<comment type="caution">
    <text evidence="7">The sequence shown here is derived from an EMBL/GenBank/DDBJ whole genome shotgun (WGS) entry which is preliminary data.</text>
</comment>
<dbReference type="Gene3D" id="3.30.70.1660">
    <property type="match status" value="1"/>
</dbReference>
<accession>A0A1F7WMF6</accession>
<proteinExistence type="inferred from homology"/>
<evidence type="ECO:0000256" key="5">
    <source>
        <dbReference type="NCBIfam" id="TIGR00020"/>
    </source>
</evidence>
<feature type="modified residue" description="N5-methylglutamine" evidence="4">
    <location>
        <position position="245"/>
    </location>
</feature>